<evidence type="ECO:0000313" key="1">
    <source>
        <dbReference type="EMBL" id="EDM86575.1"/>
    </source>
</evidence>
<gene>
    <name evidence="1" type="ORF">RUMOBE_02725</name>
</gene>
<dbReference type="Proteomes" id="UP000006002">
    <property type="component" value="Unassembled WGS sequence"/>
</dbReference>
<accession>A5ZUP0</accession>
<name>A5ZUP0_9FIRM</name>
<organism evidence="1 2">
    <name type="scientific">Blautia obeum ATCC 29174</name>
    <dbReference type="NCBI Taxonomy" id="411459"/>
    <lineage>
        <taxon>Bacteria</taxon>
        <taxon>Bacillati</taxon>
        <taxon>Bacillota</taxon>
        <taxon>Clostridia</taxon>
        <taxon>Lachnospirales</taxon>
        <taxon>Lachnospiraceae</taxon>
        <taxon>Blautia</taxon>
    </lineage>
</organism>
<protein>
    <submittedName>
        <fullName evidence="1">Uncharacterized protein</fullName>
    </submittedName>
</protein>
<dbReference type="EMBL" id="AAVO02000013">
    <property type="protein sequence ID" value="EDM86575.1"/>
    <property type="molecule type" value="Genomic_DNA"/>
</dbReference>
<comment type="caution">
    <text evidence="1">The sequence shown here is derived from an EMBL/GenBank/DDBJ whole genome shotgun (WGS) entry which is preliminary data.</text>
</comment>
<dbReference type="AlphaFoldDB" id="A5ZUP0"/>
<reference evidence="1 2" key="1">
    <citation type="submission" date="2007-03" db="EMBL/GenBank/DDBJ databases">
        <authorList>
            <person name="Fulton L."/>
            <person name="Clifton S."/>
            <person name="Fulton B."/>
            <person name="Xu J."/>
            <person name="Minx P."/>
            <person name="Pepin K.H."/>
            <person name="Johnson M."/>
            <person name="Thiruvilangam P."/>
            <person name="Bhonagiri V."/>
            <person name="Nash W.E."/>
            <person name="Mardis E.R."/>
            <person name="Wilson R.K."/>
        </authorList>
    </citation>
    <scope>NUCLEOTIDE SEQUENCE [LARGE SCALE GENOMIC DNA]</scope>
    <source>
        <strain evidence="1 2">ATCC 29174</strain>
    </source>
</reference>
<dbReference type="HOGENOM" id="CLU_3305584_0_0_9"/>
<evidence type="ECO:0000313" key="2">
    <source>
        <dbReference type="Proteomes" id="UP000006002"/>
    </source>
</evidence>
<reference evidence="1 2" key="2">
    <citation type="submission" date="2007-04" db="EMBL/GenBank/DDBJ databases">
        <title>Draft genome sequence of Ruminococcus obeum (ATCC 29174).</title>
        <authorList>
            <person name="Sudarsanam P."/>
            <person name="Ley R."/>
            <person name="Guruge J."/>
            <person name="Turnbaugh P.J."/>
            <person name="Mahowald M."/>
            <person name="Liep D."/>
            <person name="Gordon J."/>
        </authorList>
    </citation>
    <scope>NUCLEOTIDE SEQUENCE [LARGE SCALE GENOMIC DNA]</scope>
    <source>
        <strain evidence="1 2">ATCC 29174</strain>
    </source>
</reference>
<sequence>MEILQALNHKNIEFTQRNCYNLRKFAGELRVTERGNGVC</sequence>
<proteinExistence type="predicted"/>